<organism evidence="5 6">
    <name type="scientific">Aspergillus sclerotialis</name>
    <dbReference type="NCBI Taxonomy" id="2070753"/>
    <lineage>
        <taxon>Eukaryota</taxon>
        <taxon>Fungi</taxon>
        <taxon>Dikarya</taxon>
        <taxon>Ascomycota</taxon>
        <taxon>Pezizomycotina</taxon>
        <taxon>Eurotiomycetes</taxon>
        <taxon>Eurotiomycetidae</taxon>
        <taxon>Eurotiales</taxon>
        <taxon>Aspergillaceae</taxon>
        <taxon>Aspergillus</taxon>
        <taxon>Aspergillus subgen. Polypaecilum</taxon>
    </lineage>
</organism>
<dbReference type="InterPro" id="IPR002018">
    <property type="entry name" value="CarbesteraseB"/>
</dbReference>
<name>A0A3A3A3D3_9EURO</name>
<dbReference type="InterPro" id="IPR050309">
    <property type="entry name" value="Type-B_Carboxylest/Lipase"/>
</dbReference>
<dbReference type="OrthoDB" id="3200163at2759"/>
<keyword evidence="2 3" id="KW-0378">Hydrolase</keyword>
<dbReference type="Proteomes" id="UP000266188">
    <property type="component" value="Unassembled WGS sequence"/>
</dbReference>
<evidence type="ECO:0000256" key="1">
    <source>
        <dbReference type="ARBA" id="ARBA00005964"/>
    </source>
</evidence>
<dbReference type="Pfam" id="PF00135">
    <property type="entry name" value="COesterase"/>
    <property type="match status" value="1"/>
</dbReference>
<dbReference type="Gene3D" id="3.40.50.1820">
    <property type="entry name" value="alpha/beta hydrolase"/>
    <property type="match status" value="1"/>
</dbReference>
<keyword evidence="6" id="KW-1185">Reference proteome</keyword>
<dbReference type="EC" id="3.1.1.-" evidence="3"/>
<accession>A0A3A3A3D3</accession>
<evidence type="ECO:0000313" key="5">
    <source>
        <dbReference type="EMBL" id="RJE26204.1"/>
    </source>
</evidence>
<feature type="domain" description="Carboxylesterase type B" evidence="4">
    <location>
        <begin position="7"/>
        <end position="444"/>
    </location>
</feature>
<dbReference type="EMBL" id="MVGC01000027">
    <property type="protein sequence ID" value="RJE26204.1"/>
    <property type="molecule type" value="Genomic_DNA"/>
</dbReference>
<dbReference type="GO" id="GO:0016787">
    <property type="term" value="F:hydrolase activity"/>
    <property type="evidence" value="ECO:0007669"/>
    <property type="project" value="UniProtKB-KW"/>
</dbReference>
<reference evidence="6" key="1">
    <citation type="submission" date="2017-02" db="EMBL/GenBank/DDBJ databases">
        <authorList>
            <person name="Tafer H."/>
            <person name="Lopandic K."/>
        </authorList>
    </citation>
    <scope>NUCLEOTIDE SEQUENCE [LARGE SCALE GENOMIC DNA]</scope>
    <source>
        <strain evidence="6">CBS 366.77</strain>
    </source>
</reference>
<sequence length="533" mass="58222">MTSVLKTTSLGEIRGKHDDGVVQYLGLKYASLKNRLADAELVDSRKDGSVLDATKDGPTAVSPLFGCDLELGAIQHTLPKKDLPQSDLDCLNLNIAVPAGTTATSRLPVFVFIHGGGLIIGANSWPQFDYARFVKLSAEMNLPIVAVSINYRLGAFGFLTSEELRKAGYKANNGLRDQRVALQWIQKHIQDFGGDPENVTLTGMSAGGASVTYHLHSDEPLFKRAIVMSGTYFLTEPQPYEMHEQNYQKAMEALGLSNATADERLRVLLETPGQELISKIPPSVISAPAIDGDVVLSVATHAETSDKNSNVPKGKAWCKELMIGDAQMDASIMPLFMSHLKEGCGNNFVAAINKVLANVPTSAQQILESYGIKEDMPDEEAFSAILNYSNDISSFIPVLSFAEGWPGKAYVYYFNEGNPWEGPCKNKASHILDLAYLFQNFREFMTPAQQSVATAFAKDVFKFCHGVVPWPAVTGIQDGFTARTYGPSSNEPTVGQVKQAYGRESKRRTILCDNTDQVPQDDLAEVLSVFKSM</sequence>
<dbReference type="InterPro" id="IPR019826">
    <property type="entry name" value="Carboxylesterase_B_AS"/>
</dbReference>
<evidence type="ECO:0000259" key="4">
    <source>
        <dbReference type="Pfam" id="PF00135"/>
    </source>
</evidence>
<evidence type="ECO:0000256" key="2">
    <source>
        <dbReference type="ARBA" id="ARBA00022801"/>
    </source>
</evidence>
<dbReference type="AlphaFoldDB" id="A0A3A3A3D3"/>
<evidence type="ECO:0000313" key="6">
    <source>
        <dbReference type="Proteomes" id="UP000266188"/>
    </source>
</evidence>
<protein>
    <recommendedName>
        <fullName evidence="3">Carboxylic ester hydrolase</fullName>
        <ecNumber evidence="3">3.1.1.-</ecNumber>
    </recommendedName>
</protein>
<dbReference type="PANTHER" id="PTHR11559">
    <property type="entry name" value="CARBOXYLESTERASE"/>
    <property type="match status" value="1"/>
</dbReference>
<comment type="caution">
    <text evidence="5">The sequence shown here is derived from an EMBL/GenBank/DDBJ whole genome shotgun (WGS) entry which is preliminary data.</text>
</comment>
<gene>
    <name evidence="5" type="ORF">PHISCL_01452</name>
</gene>
<evidence type="ECO:0000256" key="3">
    <source>
        <dbReference type="RuleBase" id="RU361235"/>
    </source>
</evidence>
<dbReference type="STRING" id="2070753.A0A3A3A3D3"/>
<dbReference type="InterPro" id="IPR029058">
    <property type="entry name" value="AB_hydrolase_fold"/>
</dbReference>
<comment type="similarity">
    <text evidence="1 3">Belongs to the type-B carboxylesterase/lipase family.</text>
</comment>
<proteinExistence type="inferred from homology"/>
<dbReference type="PROSITE" id="PS00122">
    <property type="entry name" value="CARBOXYLESTERASE_B_1"/>
    <property type="match status" value="1"/>
</dbReference>
<dbReference type="SUPFAM" id="SSF53474">
    <property type="entry name" value="alpha/beta-Hydrolases"/>
    <property type="match status" value="1"/>
</dbReference>